<dbReference type="GO" id="GO:0045892">
    <property type="term" value="P:negative regulation of DNA-templated transcription"/>
    <property type="evidence" value="ECO:0007669"/>
    <property type="project" value="TreeGrafter"/>
</dbReference>
<evidence type="ECO:0000256" key="6">
    <source>
        <dbReference type="ARBA" id="ARBA00023163"/>
    </source>
</evidence>
<dbReference type="Pfam" id="PF01475">
    <property type="entry name" value="FUR"/>
    <property type="match status" value="1"/>
</dbReference>
<dbReference type="InterPro" id="IPR043135">
    <property type="entry name" value="Fur_C"/>
</dbReference>
<organism evidence="9 10">
    <name type="scientific">Kouleothrix aurantiaca</name>
    <dbReference type="NCBI Taxonomy" id="186479"/>
    <lineage>
        <taxon>Bacteria</taxon>
        <taxon>Bacillati</taxon>
        <taxon>Chloroflexota</taxon>
        <taxon>Chloroflexia</taxon>
        <taxon>Chloroflexales</taxon>
        <taxon>Roseiflexineae</taxon>
        <taxon>Roseiflexaceae</taxon>
        <taxon>Kouleothrix</taxon>
    </lineage>
</organism>
<dbReference type="GO" id="GO:1900376">
    <property type="term" value="P:regulation of secondary metabolite biosynthetic process"/>
    <property type="evidence" value="ECO:0007669"/>
    <property type="project" value="TreeGrafter"/>
</dbReference>
<evidence type="ECO:0000313" key="10">
    <source>
        <dbReference type="Proteomes" id="UP000050509"/>
    </source>
</evidence>
<evidence type="ECO:0000256" key="5">
    <source>
        <dbReference type="ARBA" id="ARBA00023125"/>
    </source>
</evidence>
<dbReference type="PANTHER" id="PTHR33202">
    <property type="entry name" value="ZINC UPTAKE REGULATION PROTEIN"/>
    <property type="match status" value="1"/>
</dbReference>
<keyword evidence="3 7" id="KW-0862">Zinc</keyword>
<dbReference type="Gene3D" id="3.30.1490.190">
    <property type="match status" value="1"/>
</dbReference>
<dbReference type="PANTHER" id="PTHR33202:SF7">
    <property type="entry name" value="FERRIC UPTAKE REGULATION PROTEIN"/>
    <property type="match status" value="1"/>
</dbReference>
<dbReference type="GO" id="GO:0000976">
    <property type="term" value="F:transcription cis-regulatory region binding"/>
    <property type="evidence" value="ECO:0007669"/>
    <property type="project" value="TreeGrafter"/>
</dbReference>
<evidence type="ECO:0000256" key="4">
    <source>
        <dbReference type="ARBA" id="ARBA00023015"/>
    </source>
</evidence>
<dbReference type="GO" id="GO:0008270">
    <property type="term" value="F:zinc ion binding"/>
    <property type="evidence" value="ECO:0007669"/>
    <property type="project" value="TreeGrafter"/>
</dbReference>
<keyword evidence="10" id="KW-1185">Reference proteome</keyword>
<keyword evidence="4" id="KW-0805">Transcription regulation</keyword>
<evidence type="ECO:0000256" key="1">
    <source>
        <dbReference type="ARBA" id="ARBA00007957"/>
    </source>
</evidence>
<dbReference type="AlphaFoldDB" id="A0A0P9CZ50"/>
<feature type="binding site" evidence="8">
    <location>
        <position position="107"/>
    </location>
    <ligand>
        <name>Fe cation</name>
        <dbReference type="ChEBI" id="CHEBI:24875"/>
    </ligand>
</feature>
<name>A0A0P9CZ50_9CHLR</name>
<evidence type="ECO:0000256" key="3">
    <source>
        <dbReference type="ARBA" id="ARBA00022833"/>
    </source>
</evidence>
<feature type="binding site" evidence="7">
    <location>
        <position position="133"/>
    </location>
    <ligand>
        <name>Zn(2+)</name>
        <dbReference type="ChEBI" id="CHEBI:29105"/>
    </ligand>
</feature>
<sequence length="139" mass="14531">MNSLLARLEAGGKRVTAQRAAVCEALLAQGGHPTAADVWGRVQELHPSISQATVYNTLGALVDLNLVRALDIGGEDHVHYDMCVDPHVNVVCTGCGAIADVHTDTLEALLGLVGARSGYRLAPQDGIIVYGLCADCAAR</sequence>
<feature type="binding site" evidence="7">
    <location>
        <position position="92"/>
    </location>
    <ligand>
        <name>Zn(2+)</name>
        <dbReference type="ChEBI" id="CHEBI:29105"/>
    </ligand>
</feature>
<dbReference type="SUPFAM" id="SSF46785">
    <property type="entry name" value="Winged helix' DNA-binding domain"/>
    <property type="match status" value="1"/>
</dbReference>
<feature type="binding site" evidence="7">
    <location>
        <position position="95"/>
    </location>
    <ligand>
        <name>Zn(2+)</name>
        <dbReference type="ChEBI" id="CHEBI:29105"/>
    </ligand>
</feature>
<dbReference type="InterPro" id="IPR002481">
    <property type="entry name" value="FUR"/>
</dbReference>
<dbReference type="GO" id="GO:0003700">
    <property type="term" value="F:DNA-binding transcription factor activity"/>
    <property type="evidence" value="ECO:0007669"/>
    <property type="project" value="InterPro"/>
</dbReference>
<reference evidence="9 10" key="1">
    <citation type="submission" date="2015-09" db="EMBL/GenBank/DDBJ databases">
        <title>Draft genome sequence of Kouleothrix aurantiaca JCM 19913.</title>
        <authorList>
            <person name="Hemp J."/>
        </authorList>
    </citation>
    <scope>NUCLEOTIDE SEQUENCE [LARGE SCALE GENOMIC DNA]</scope>
    <source>
        <strain evidence="9 10">COM-B</strain>
    </source>
</reference>
<comment type="cofactor">
    <cofactor evidence="8">
        <name>Mn(2+)</name>
        <dbReference type="ChEBI" id="CHEBI:29035"/>
    </cofactor>
    <cofactor evidence="8">
        <name>Fe(2+)</name>
        <dbReference type="ChEBI" id="CHEBI:29033"/>
    </cofactor>
    <text evidence="8">Binds 1 Mn(2+) or Fe(2+) ion per subunit.</text>
</comment>
<dbReference type="CDD" id="cd07153">
    <property type="entry name" value="Fur_like"/>
    <property type="match status" value="1"/>
</dbReference>
<comment type="caution">
    <text evidence="9">The sequence shown here is derived from an EMBL/GenBank/DDBJ whole genome shotgun (WGS) entry which is preliminary data.</text>
</comment>
<keyword evidence="8" id="KW-0408">Iron</keyword>
<keyword evidence="7" id="KW-0479">Metal-binding</keyword>
<dbReference type="InterPro" id="IPR036388">
    <property type="entry name" value="WH-like_DNA-bd_sf"/>
</dbReference>
<evidence type="ECO:0000256" key="7">
    <source>
        <dbReference type="PIRSR" id="PIRSR602481-1"/>
    </source>
</evidence>
<comment type="similarity">
    <text evidence="1">Belongs to the Fur family.</text>
</comment>
<proteinExistence type="inferred from homology"/>
<keyword evidence="5" id="KW-0238">DNA-binding</keyword>
<comment type="cofactor">
    <cofactor evidence="7">
        <name>Zn(2+)</name>
        <dbReference type="ChEBI" id="CHEBI:29105"/>
    </cofactor>
    <text evidence="7">Binds 1 zinc ion per subunit.</text>
</comment>
<evidence type="ECO:0000256" key="2">
    <source>
        <dbReference type="ARBA" id="ARBA00022491"/>
    </source>
</evidence>
<keyword evidence="6" id="KW-0804">Transcription</keyword>
<gene>
    <name evidence="9" type="ORF">SE17_19350</name>
</gene>
<feature type="binding site" evidence="7">
    <location>
        <position position="136"/>
    </location>
    <ligand>
        <name>Zn(2+)</name>
        <dbReference type="ChEBI" id="CHEBI:29105"/>
    </ligand>
</feature>
<protein>
    <recommendedName>
        <fullName evidence="11">Fur family transcriptional regulator</fullName>
    </recommendedName>
</protein>
<dbReference type="Gene3D" id="1.10.10.10">
    <property type="entry name" value="Winged helix-like DNA-binding domain superfamily/Winged helix DNA-binding domain"/>
    <property type="match status" value="1"/>
</dbReference>
<accession>A0A0P9CZ50</accession>
<evidence type="ECO:0000313" key="9">
    <source>
        <dbReference type="EMBL" id="KPV51768.1"/>
    </source>
</evidence>
<dbReference type="InterPro" id="IPR036390">
    <property type="entry name" value="WH_DNA-bd_sf"/>
</dbReference>
<evidence type="ECO:0000256" key="8">
    <source>
        <dbReference type="PIRSR" id="PIRSR602481-2"/>
    </source>
</evidence>
<evidence type="ECO:0008006" key="11">
    <source>
        <dbReference type="Google" id="ProtNLM"/>
    </source>
</evidence>
<dbReference type="EMBL" id="LJCR01000784">
    <property type="protein sequence ID" value="KPV51768.1"/>
    <property type="molecule type" value="Genomic_DNA"/>
</dbReference>
<keyword evidence="2" id="KW-0678">Repressor</keyword>
<dbReference type="Proteomes" id="UP000050509">
    <property type="component" value="Unassembled WGS sequence"/>
</dbReference>